<dbReference type="InterPro" id="IPR024344">
    <property type="entry name" value="MDMPI_metal-binding"/>
</dbReference>
<dbReference type="SUPFAM" id="SSF109854">
    <property type="entry name" value="DinB/YfiT-like putative metalloenzymes"/>
    <property type="match status" value="1"/>
</dbReference>
<dbReference type="Proteomes" id="UP000595446">
    <property type="component" value="Chromosome"/>
</dbReference>
<feature type="domain" description="Mycothiol-dependent maleylpyruvate isomerase metal-binding" evidence="1">
    <location>
        <begin position="12"/>
        <end position="97"/>
    </location>
</feature>
<evidence type="ECO:0000259" key="1">
    <source>
        <dbReference type="Pfam" id="PF11716"/>
    </source>
</evidence>
<dbReference type="GO" id="GO:0046872">
    <property type="term" value="F:metal ion binding"/>
    <property type="evidence" value="ECO:0007669"/>
    <property type="project" value="InterPro"/>
</dbReference>
<keyword evidence="3" id="KW-1185">Reference proteome</keyword>
<dbReference type="Pfam" id="PF11716">
    <property type="entry name" value="MDMPI_N"/>
    <property type="match status" value="1"/>
</dbReference>
<evidence type="ECO:0000313" key="3">
    <source>
        <dbReference type="Proteomes" id="UP000595446"/>
    </source>
</evidence>
<dbReference type="InterPro" id="IPR034660">
    <property type="entry name" value="DinB/YfiT-like"/>
</dbReference>
<gene>
    <name evidence="2" type="ORF">MHEC_31320</name>
</gene>
<dbReference type="Gene3D" id="1.20.120.450">
    <property type="entry name" value="dinb family like domain"/>
    <property type="match status" value="1"/>
</dbReference>
<reference evidence="2 3" key="1">
    <citation type="submission" date="2020-12" db="EMBL/GenBank/DDBJ databases">
        <title>Complete genome sequence of Mycobacterium heckeshornense JCM 15655T, closely related to a pathogenic non-tuberculous mycobacterial species Mycobacterium xenopi.</title>
        <authorList>
            <person name="Yoshida M."/>
            <person name="Fukano H."/>
            <person name="Asakura T."/>
            <person name="Suzuki M."/>
            <person name="Hoshino Y."/>
        </authorList>
    </citation>
    <scope>NUCLEOTIDE SEQUENCE [LARGE SCALE GENOMIC DNA]</scope>
    <source>
        <strain evidence="2 3">JCM 15655</strain>
    </source>
</reference>
<sequence>MQNSTTLQMACEERRDFADLLAGLSPQQWEQPSLCERWRVKDVVAHVLSYDELSRWQLGWRFVKGGFWPSRINAIGVAQYATRSPEQLVELMRACIPPRGLASGFGGMVALVDGMVHQQDIRRPLGIPRAIPPERMRTVLNYALTAPAVRGARRSRGVRLVATDLDWSVGSGREVTGPAEALLMAMAARPDALNQLSGSGKDIVAQRICGASSRR</sequence>
<evidence type="ECO:0000313" key="2">
    <source>
        <dbReference type="EMBL" id="BCO36699.1"/>
    </source>
</evidence>
<dbReference type="EMBL" id="AP024237">
    <property type="protein sequence ID" value="BCO36699.1"/>
    <property type="molecule type" value="Genomic_DNA"/>
</dbReference>
<organism evidence="2 3">
    <name type="scientific">Mycobacterium heckeshornense</name>
    <dbReference type="NCBI Taxonomy" id="110505"/>
    <lineage>
        <taxon>Bacteria</taxon>
        <taxon>Bacillati</taxon>
        <taxon>Actinomycetota</taxon>
        <taxon>Actinomycetes</taxon>
        <taxon>Mycobacteriales</taxon>
        <taxon>Mycobacteriaceae</taxon>
        <taxon>Mycobacterium</taxon>
    </lineage>
</organism>
<dbReference type="NCBIfam" id="TIGR03083">
    <property type="entry name" value="maleylpyruvate isomerase family mycothiol-dependent enzyme"/>
    <property type="match status" value="1"/>
</dbReference>
<protein>
    <recommendedName>
        <fullName evidence="1">Mycothiol-dependent maleylpyruvate isomerase metal-binding domain-containing protein</fullName>
    </recommendedName>
</protein>
<accession>A0A7R7GVM0</accession>
<proteinExistence type="predicted"/>
<name>A0A7R7GVM0_9MYCO</name>
<dbReference type="AlphaFoldDB" id="A0A7R7GVM0"/>
<dbReference type="InterPro" id="IPR017517">
    <property type="entry name" value="Maleyloyr_isom"/>
</dbReference>